<dbReference type="InterPro" id="IPR038766">
    <property type="entry name" value="Membrane_comp_ABC_pdt"/>
</dbReference>
<dbReference type="InterPro" id="IPR003838">
    <property type="entry name" value="ABC3_permease_C"/>
</dbReference>
<dbReference type="Proteomes" id="UP000236497">
    <property type="component" value="Unassembled WGS sequence"/>
</dbReference>
<feature type="domain" description="ABC3 transporter permease C-terminal" evidence="8">
    <location>
        <begin position="573"/>
        <end position="683"/>
    </location>
</feature>
<dbReference type="GO" id="GO:0005886">
    <property type="term" value="C:plasma membrane"/>
    <property type="evidence" value="ECO:0007669"/>
    <property type="project" value="UniProtKB-SubCell"/>
</dbReference>
<feature type="transmembrane region" description="Helical" evidence="7">
    <location>
        <begin position="666"/>
        <end position="686"/>
    </location>
</feature>
<evidence type="ECO:0000259" key="8">
    <source>
        <dbReference type="Pfam" id="PF02687"/>
    </source>
</evidence>
<feature type="coiled-coil region" evidence="6">
    <location>
        <begin position="439"/>
        <end position="537"/>
    </location>
</feature>
<dbReference type="AlphaFoldDB" id="A0A0H5SH44"/>
<evidence type="ECO:0000256" key="5">
    <source>
        <dbReference type="ARBA" id="ARBA00023136"/>
    </source>
</evidence>
<evidence type="ECO:0000259" key="9">
    <source>
        <dbReference type="Pfam" id="PF12704"/>
    </source>
</evidence>
<name>A0A0H5SH44_HERHM</name>
<dbReference type="Pfam" id="PF12704">
    <property type="entry name" value="MacB_PCD"/>
    <property type="match status" value="1"/>
</dbReference>
<gene>
    <name evidence="10" type="ORF">HHT355_0908</name>
</gene>
<evidence type="ECO:0000256" key="1">
    <source>
        <dbReference type="ARBA" id="ARBA00004651"/>
    </source>
</evidence>
<evidence type="ECO:0000313" key="10">
    <source>
        <dbReference type="EMBL" id="CRZ34111.1"/>
    </source>
</evidence>
<evidence type="ECO:0000256" key="7">
    <source>
        <dbReference type="SAM" id="Phobius"/>
    </source>
</evidence>
<feature type="transmembrane region" description="Helical" evidence="7">
    <location>
        <begin position="1017"/>
        <end position="1039"/>
    </location>
</feature>
<evidence type="ECO:0000256" key="3">
    <source>
        <dbReference type="ARBA" id="ARBA00022692"/>
    </source>
</evidence>
<feature type="transmembrane region" description="Helical" evidence="7">
    <location>
        <begin position="739"/>
        <end position="759"/>
    </location>
</feature>
<keyword evidence="6" id="KW-0175">Coiled coil</keyword>
<accession>A0A0H5SH44</accession>
<dbReference type="Pfam" id="PF02687">
    <property type="entry name" value="FtsX"/>
    <property type="match status" value="2"/>
</dbReference>
<protein>
    <recommendedName>
        <fullName evidence="12">ABC transport system permease protein</fullName>
    </recommendedName>
</protein>
<feature type="transmembrane region" description="Helical" evidence="7">
    <location>
        <begin position="964"/>
        <end position="984"/>
    </location>
</feature>
<evidence type="ECO:0000256" key="4">
    <source>
        <dbReference type="ARBA" id="ARBA00022989"/>
    </source>
</evidence>
<dbReference type="InterPro" id="IPR025857">
    <property type="entry name" value="MacB_PCD"/>
</dbReference>
<feature type="coiled-coil region" evidence="6">
    <location>
        <begin position="256"/>
        <end position="372"/>
    </location>
</feature>
<feature type="domain" description="MacB-like periplasmic core" evidence="9">
    <location>
        <begin position="740"/>
        <end position="936"/>
    </location>
</feature>
<evidence type="ECO:0000313" key="11">
    <source>
        <dbReference type="Proteomes" id="UP000236497"/>
    </source>
</evidence>
<dbReference type="EMBL" id="CVTD020000010">
    <property type="protein sequence ID" value="CRZ34111.1"/>
    <property type="molecule type" value="Genomic_DNA"/>
</dbReference>
<dbReference type="PANTHER" id="PTHR30287">
    <property type="entry name" value="MEMBRANE COMPONENT OF PREDICTED ABC SUPERFAMILY METABOLITE UPTAKE TRANSPORTER"/>
    <property type="match status" value="1"/>
</dbReference>
<feature type="transmembrane region" description="Helical" evidence="7">
    <location>
        <begin position="615"/>
        <end position="636"/>
    </location>
</feature>
<comment type="subcellular location">
    <subcellularLocation>
        <location evidence="1">Cell membrane</location>
        <topology evidence="1">Multi-pass membrane protein</topology>
    </subcellularLocation>
</comment>
<organism evidence="10 11">
    <name type="scientific">Herbinix hemicellulosilytica</name>
    <dbReference type="NCBI Taxonomy" id="1564487"/>
    <lineage>
        <taxon>Bacteria</taxon>
        <taxon>Bacillati</taxon>
        <taxon>Bacillota</taxon>
        <taxon>Clostridia</taxon>
        <taxon>Lachnospirales</taxon>
        <taxon>Lachnospiraceae</taxon>
        <taxon>Herbinix</taxon>
    </lineage>
</organism>
<keyword evidence="2" id="KW-1003">Cell membrane</keyword>
<reference evidence="10 11" key="1">
    <citation type="submission" date="2015-06" db="EMBL/GenBank/DDBJ databases">
        <authorList>
            <person name="Wibberg Daniel"/>
        </authorList>
    </citation>
    <scope>NUCLEOTIDE SEQUENCE [LARGE SCALE GENOMIC DNA]</scope>
    <source>
        <strain evidence="10 11">T3/55T</strain>
    </source>
</reference>
<proteinExistence type="predicted"/>
<feature type="transmembrane region" description="Helical" evidence="7">
    <location>
        <begin position="21"/>
        <end position="41"/>
    </location>
</feature>
<evidence type="ECO:0008006" key="12">
    <source>
        <dbReference type="Google" id="ProtNLM"/>
    </source>
</evidence>
<keyword evidence="5 7" id="KW-0472">Membrane</keyword>
<feature type="transmembrane region" description="Helical" evidence="7">
    <location>
        <begin position="573"/>
        <end position="594"/>
    </location>
</feature>
<keyword evidence="4 7" id="KW-1133">Transmembrane helix</keyword>
<feature type="domain" description="ABC3 transporter permease C-terminal" evidence="8">
    <location>
        <begin position="968"/>
        <end position="1085"/>
    </location>
</feature>
<keyword evidence="3 7" id="KW-0812">Transmembrane</keyword>
<sequence>MVMRRIKAWHKNNFREIKHTLERYLAIMAIIALGVGFFSGLKITKRAMVKTLDIYAANYKMYDFKLLSTLGFTKDDEEYFAKMEGLKAEGAVSLDFIAETDIGKEVVLKAHSITEDINLLNLKAGRMPQFADECILDGRYFSEDVIGTKIRVSMANDTDIVESFANKEYTVVGLADSVNYLNYDRGITDLAGGTVYGFVYMPKDSFATDYFTEIMVRYNVSHEVYSKEYEEFISEKEEHLKDALEIRGQLRHDDIVAEAKKEVMEAEKEYKDAYDEYLAKKSEAEDELDKALKKLLEVEKELKNQEEKLTDAEKELKEGEKEYEKSLMDYKKAREKYESEKKETLSKLNSALEELDKNRADVVSAIRQIEESGIIDQYNQLKENEAFLEAALLQLPSQDSEEFASLETQLYQVKKALAGIEASGVIAQYKELKANLLKIEDGQKELDKAIEEADRKLKAAELQLNEAKVTLDEAKEQIDKNKADIEKGWEALKEGKTEYEKGYNEYIKNKEEADKSLNEAKEELDKARKEIDDAWKEIEDIPRAKVYVLNRNQNMGYSSFENDSSIVEGIAKVLPVFFFLVAALVCTSTMTRMVDEQRTQIGTLKALGYSDGSIAGKYISYSGSAAVIGCIIGYYLGSKYFPMAIWEAYGILYGFADIEYVFDLKLALISLLVSLLCSVGVTYTSCKAELLQMPAQLIRPKAPKAGKRVILEHIPFIWKKIGFLHKVSIRNILRYKRRFFMTVLGIAGCTSLVVAAMGISDSIKNIVNDQFDYIMTYDYSISFSKSLSKEEQEAFKSEYEDLLSVCIFVSSEELEAADESKTKRVTVVATDDPDITKVVGLQYKGEVKSYPAFGKAAVNDKLAKELGLKPGNKIRVKVKETEYVDVEIEFIFENYLYNYLFMTEETYEALFNKEAVYDTVYAVTDKEDIYSVSASLSKAENVINVSVLNDMRTMVNNMMKSMDYIIWLVIICACALGFVVIYNLNNINITERNREIATIKVLGFYSRETKAYVYRETIILTFIGTMLGLGLGKLLHGFIMQQIKVEAVSFKVQIFASSYLISVLVTFMITLLVNLILMKKIERINMAESLKSVE</sequence>
<dbReference type="OrthoDB" id="5137249at2"/>
<evidence type="ECO:0000256" key="2">
    <source>
        <dbReference type="ARBA" id="ARBA00022475"/>
    </source>
</evidence>
<evidence type="ECO:0000256" key="6">
    <source>
        <dbReference type="SAM" id="Coils"/>
    </source>
</evidence>
<keyword evidence="11" id="KW-1185">Reference proteome</keyword>
<dbReference type="PANTHER" id="PTHR30287:SF1">
    <property type="entry name" value="INNER MEMBRANE PROTEIN"/>
    <property type="match status" value="1"/>
</dbReference>
<feature type="transmembrane region" description="Helical" evidence="7">
    <location>
        <begin position="1059"/>
        <end position="1077"/>
    </location>
</feature>